<accession>A0A3M7PYQ9</accession>
<reference evidence="1 2" key="1">
    <citation type="journal article" date="2018" name="Sci. Rep.">
        <title>Genomic signatures of local adaptation to the degree of environmental predictability in rotifers.</title>
        <authorList>
            <person name="Franch-Gras L."/>
            <person name="Hahn C."/>
            <person name="Garcia-Roger E.M."/>
            <person name="Carmona M.J."/>
            <person name="Serra M."/>
            <person name="Gomez A."/>
        </authorList>
    </citation>
    <scope>NUCLEOTIDE SEQUENCE [LARGE SCALE GENOMIC DNA]</scope>
    <source>
        <strain evidence="1">HYR1</strain>
    </source>
</reference>
<organism evidence="1 2">
    <name type="scientific">Brachionus plicatilis</name>
    <name type="common">Marine rotifer</name>
    <name type="synonym">Brachionus muelleri</name>
    <dbReference type="NCBI Taxonomy" id="10195"/>
    <lineage>
        <taxon>Eukaryota</taxon>
        <taxon>Metazoa</taxon>
        <taxon>Spiralia</taxon>
        <taxon>Gnathifera</taxon>
        <taxon>Rotifera</taxon>
        <taxon>Eurotatoria</taxon>
        <taxon>Monogononta</taxon>
        <taxon>Pseudotrocha</taxon>
        <taxon>Ploima</taxon>
        <taxon>Brachionidae</taxon>
        <taxon>Brachionus</taxon>
    </lineage>
</organism>
<gene>
    <name evidence="1" type="ORF">BpHYR1_029058</name>
</gene>
<sequence>MEYKVFYISNKTFFRSEIFLSNELKNFNSELELKIFDLTITLSKKIKKRYIKNDERQLNIN</sequence>
<comment type="caution">
    <text evidence="1">The sequence shown here is derived from an EMBL/GenBank/DDBJ whole genome shotgun (WGS) entry which is preliminary data.</text>
</comment>
<keyword evidence="2" id="KW-1185">Reference proteome</keyword>
<name>A0A3M7PYQ9_BRAPC</name>
<protein>
    <submittedName>
        <fullName evidence="1">Uncharacterized protein</fullName>
    </submittedName>
</protein>
<dbReference type="EMBL" id="REGN01008173">
    <property type="protein sequence ID" value="RNA04277.1"/>
    <property type="molecule type" value="Genomic_DNA"/>
</dbReference>
<proteinExistence type="predicted"/>
<dbReference type="Proteomes" id="UP000276133">
    <property type="component" value="Unassembled WGS sequence"/>
</dbReference>
<evidence type="ECO:0000313" key="2">
    <source>
        <dbReference type="Proteomes" id="UP000276133"/>
    </source>
</evidence>
<dbReference type="AlphaFoldDB" id="A0A3M7PYQ9"/>
<evidence type="ECO:0000313" key="1">
    <source>
        <dbReference type="EMBL" id="RNA04277.1"/>
    </source>
</evidence>